<evidence type="ECO:0000313" key="4">
    <source>
        <dbReference type="Proteomes" id="UP001179952"/>
    </source>
</evidence>
<dbReference type="Pfam" id="PF04749">
    <property type="entry name" value="PLAC8"/>
    <property type="match status" value="1"/>
</dbReference>
<feature type="compositionally biased region" description="Low complexity" evidence="1">
    <location>
        <begin position="66"/>
        <end position="84"/>
    </location>
</feature>
<dbReference type="EMBL" id="JAUJYN010000002">
    <property type="protein sequence ID" value="KAK1279141.1"/>
    <property type="molecule type" value="Genomic_DNA"/>
</dbReference>
<keyword evidence="4" id="KW-1185">Reference proteome</keyword>
<dbReference type="PANTHER" id="PTHR15907">
    <property type="entry name" value="DUF614 FAMILY PROTEIN-RELATED"/>
    <property type="match status" value="1"/>
</dbReference>
<keyword evidence="2" id="KW-0812">Transmembrane</keyword>
<evidence type="ECO:0000256" key="2">
    <source>
        <dbReference type="SAM" id="Phobius"/>
    </source>
</evidence>
<gene>
    <name evidence="3" type="ORF">QJS04_geneDACA018800</name>
</gene>
<reference evidence="3" key="2">
    <citation type="submission" date="2023-06" db="EMBL/GenBank/DDBJ databases">
        <authorList>
            <person name="Ma L."/>
            <person name="Liu K.-W."/>
            <person name="Li Z."/>
            <person name="Hsiao Y.-Y."/>
            <person name="Qi Y."/>
            <person name="Fu T."/>
            <person name="Tang G."/>
            <person name="Zhang D."/>
            <person name="Sun W.-H."/>
            <person name="Liu D.-K."/>
            <person name="Li Y."/>
            <person name="Chen G.-Z."/>
            <person name="Liu X.-D."/>
            <person name="Liao X.-Y."/>
            <person name="Jiang Y.-T."/>
            <person name="Yu X."/>
            <person name="Hao Y."/>
            <person name="Huang J."/>
            <person name="Zhao X.-W."/>
            <person name="Ke S."/>
            <person name="Chen Y.-Y."/>
            <person name="Wu W.-L."/>
            <person name="Hsu J.-L."/>
            <person name="Lin Y.-F."/>
            <person name="Huang M.-D."/>
            <person name="Li C.-Y."/>
            <person name="Huang L."/>
            <person name="Wang Z.-W."/>
            <person name="Zhao X."/>
            <person name="Zhong W.-Y."/>
            <person name="Peng D.-H."/>
            <person name="Ahmad S."/>
            <person name="Lan S."/>
            <person name="Zhang J.-S."/>
            <person name="Tsai W.-C."/>
            <person name="Van De Peer Y."/>
            <person name="Liu Z.-J."/>
        </authorList>
    </citation>
    <scope>NUCLEOTIDE SEQUENCE</scope>
    <source>
        <strain evidence="3">SCP</strain>
        <tissue evidence="3">Leaves</tissue>
    </source>
</reference>
<feature type="compositionally biased region" description="Polar residues" evidence="1">
    <location>
        <begin position="20"/>
        <end position="34"/>
    </location>
</feature>
<dbReference type="Proteomes" id="UP001179952">
    <property type="component" value="Unassembled WGS sequence"/>
</dbReference>
<dbReference type="InterPro" id="IPR006461">
    <property type="entry name" value="PLAC_motif_containing"/>
</dbReference>
<protein>
    <submittedName>
        <fullName evidence="3">Protein PLANT CADMIUM RESISTANCE 6</fullName>
    </submittedName>
</protein>
<reference evidence="3" key="1">
    <citation type="journal article" date="2023" name="Nat. Commun.">
        <title>Diploid and tetraploid genomes of Acorus and the evolution of monocots.</title>
        <authorList>
            <person name="Ma L."/>
            <person name="Liu K.W."/>
            <person name="Li Z."/>
            <person name="Hsiao Y.Y."/>
            <person name="Qi Y."/>
            <person name="Fu T."/>
            <person name="Tang G.D."/>
            <person name="Zhang D."/>
            <person name="Sun W.H."/>
            <person name="Liu D.K."/>
            <person name="Li Y."/>
            <person name="Chen G.Z."/>
            <person name="Liu X.D."/>
            <person name="Liao X.Y."/>
            <person name="Jiang Y.T."/>
            <person name="Yu X."/>
            <person name="Hao Y."/>
            <person name="Huang J."/>
            <person name="Zhao X.W."/>
            <person name="Ke S."/>
            <person name="Chen Y.Y."/>
            <person name="Wu W.L."/>
            <person name="Hsu J.L."/>
            <person name="Lin Y.F."/>
            <person name="Huang M.D."/>
            <person name="Li C.Y."/>
            <person name="Huang L."/>
            <person name="Wang Z.W."/>
            <person name="Zhao X."/>
            <person name="Zhong W.Y."/>
            <person name="Peng D.H."/>
            <person name="Ahmad S."/>
            <person name="Lan S."/>
            <person name="Zhang J.S."/>
            <person name="Tsai W.C."/>
            <person name="Van de Peer Y."/>
            <person name="Liu Z.J."/>
        </authorList>
    </citation>
    <scope>NUCLEOTIDE SEQUENCE</scope>
    <source>
        <strain evidence="3">SCP</strain>
    </source>
</reference>
<keyword evidence="2" id="KW-0472">Membrane</keyword>
<feature type="compositionally biased region" description="Pro residues" evidence="1">
    <location>
        <begin position="85"/>
        <end position="104"/>
    </location>
</feature>
<name>A0AAV9BS78_ACOGR</name>
<evidence type="ECO:0000313" key="3">
    <source>
        <dbReference type="EMBL" id="KAK1279141.1"/>
    </source>
</evidence>
<feature type="transmembrane region" description="Helical" evidence="2">
    <location>
        <begin position="266"/>
        <end position="285"/>
    </location>
</feature>
<dbReference type="NCBIfam" id="TIGR01571">
    <property type="entry name" value="A_thal_Cys_rich"/>
    <property type="match status" value="1"/>
</dbReference>
<accession>A0AAV9BS78</accession>
<comment type="caution">
    <text evidence="3">The sequence shown here is derived from an EMBL/GenBank/DDBJ whole genome shotgun (WGS) entry which is preliminary data.</text>
</comment>
<proteinExistence type="predicted"/>
<feature type="region of interest" description="Disordered" evidence="1">
    <location>
        <begin position="1"/>
        <end position="200"/>
    </location>
</feature>
<dbReference type="AlphaFoldDB" id="A0AAV9BS78"/>
<feature type="compositionally biased region" description="Low complexity" evidence="1">
    <location>
        <begin position="105"/>
        <end position="191"/>
    </location>
</feature>
<evidence type="ECO:0000256" key="1">
    <source>
        <dbReference type="SAM" id="MobiDB-lite"/>
    </source>
</evidence>
<sequence>MGRVEEDSSSTYDPPAPESDPQQYPQESSIPTYATPTDEQPPPESDPQQPHYTQFEEPVPPPPQPNYATPPQQQQRQQPFQQQQPYPPPPQNPQPYPPPQPVQFPPQQKNFMTTTTTTTANPQQQYYPPQSPYQGQQNFNKAQQYPPQSPYQGQQDPPQSPYQGQQYPPQSPYQGQQYPPQQYNQQNGQQQFAPMPANGIPMQAPPMSPVPVALANVGTQPWTTGLLDFMEDPGNALTTFFFPCITFGQIAEVIDNGHTSCGTSGMMYAGILVLIAMPCLLSCGYRSRLRVKYGLIESPADDWMVHFLCEYCALCQEYRELKNRGIDPSLGWQGNLAREQNMQNGAMMAPPVNQTMMA</sequence>
<keyword evidence="2" id="KW-1133">Transmembrane helix</keyword>
<organism evidence="3 4">
    <name type="scientific">Acorus gramineus</name>
    <name type="common">Dwarf sweet flag</name>
    <dbReference type="NCBI Taxonomy" id="55184"/>
    <lineage>
        <taxon>Eukaryota</taxon>
        <taxon>Viridiplantae</taxon>
        <taxon>Streptophyta</taxon>
        <taxon>Embryophyta</taxon>
        <taxon>Tracheophyta</taxon>
        <taxon>Spermatophyta</taxon>
        <taxon>Magnoliopsida</taxon>
        <taxon>Liliopsida</taxon>
        <taxon>Acoraceae</taxon>
        <taxon>Acorus</taxon>
    </lineage>
</organism>